<evidence type="ECO:0000256" key="1">
    <source>
        <dbReference type="SAM" id="MobiDB-lite"/>
    </source>
</evidence>
<keyword evidence="4" id="KW-1185">Reference proteome</keyword>
<feature type="domain" description="GST N-terminal" evidence="2">
    <location>
        <begin position="28"/>
        <end position="123"/>
    </location>
</feature>
<dbReference type="eggNOG" id="ENOG502RZRD">
    <property type="taxonomic scope" value="Eukaryota"/>
</dbReference>
<dbReference type="STRING" id="747676.F4RBX1"/>
<sequence length="360" mass="41185">MERPSIDLDSESPKKKSRMSETTTDQFPKATLYIFKTSIWSSVPLLGLIEKGYNENEYNLKEVDLFKGENFCPEFLRLNPKGTVPLLVVPVINPEPDHPQRFKSITDSERILDFLDLSRKPQNTHHSNENPAPTLTPAIISTKFDADRLINLIQDGSVDLNFLKLGSLIQFTHVDFGNDETVKMKEFFENRIRALETFMEINPTATNSMKAFWKDRLKADQITLSILASNATEEAEQDFLNRARKIWRNCVVMLTRIAQSISSNKGDYILGEQISLVDLHAGAWIVRLFYILGFTGKPSLSFKSDSGTEVYQRLVKMLQAVNSSEIDEEEVRDVCDGIIKYWNTLSVRESFKKVYVQGFH</sequence>
<dbReference type="Proteomes" id="UP000001072">
    <property type="component" value="Unassembled WGS sequence"/>
</dbReference>
<dbReference type="Gene3D" id="3.40.30.10">
    <property type="entry name" value="Glutaredoxin"/>
    <property type="match status" value="1"/>
</dbReference>
<dbReference type="VEuPathDB" id="FungiDB:MELLADRAFT_74266"/>
<protein>
    <recommendedName>
        <fullName evidence="2">GST N-terminal domain-containing protein</fullName>
    </recommendedName>
</protein>
<dbReference type="OrthoDB" id="412788at2759"/>
<dbReference type="RefSeq" id="XP_007406480.1">
    <property type="nucleotide sequence ID" value="XM_007406418.1"/>
</dbReference>
<dbReference type="PROSITE" id="PS50404">
    <property type="entry name" value="GST_NTER"/>
    <property type="match status" value="1"/>
</dbReference>
<dbReference type="KEGG" id="mlr:MELLADRAFT_74266"/>
<accession>F4RBX1</accession>
<evidence type="ECO:0000313" key="3">
    <source>
        <dbReference type="EMBL" id="EGG10179.1"/>
    </source>
</evidence>
<dbReference type="InterPro" id="IPR036249">
    <property type="entry name" value="Thioredoxin-like_sf"/>
</dbReference>
<organism evidence="4">
    <name type="scientific">Melampsora larici-populina (strain 98AG31 / pathotype 3-4-7)</name>
    <name type="common">Poplar leaf rust fungus</name>
    <dbReference type="NCBI Taxonomy" id="747676"/>
    <lineage>
        <taxon>Eukaryota</taxon>
        <taxon>Fungi</taxon>
        <taxon>Dikarya</taxon>
        <taxon>Basidiomycota</taxon>
        <taxon>Pucciniomycotina</taxon>
        <taxon>Pucciniomycetes</taxon>
        <taxon>Pucciniales</taxon>
        <taxon>Melampsoraceae</taxon>
        <taxon>Melampsora</taxon>
    </lineage>
</organism>
<dbReference type="SUPFAM" id="SSF52833">
    <property type="entry name" value="Thioredoxin-like"/>
    <property type="match status" value="1"/>
</dbReference>
<dbReference type="InParanoid" id="F4RBX1"/>
<proteinExistence type="predicted"/>
<dbReference type="AlphaFoldDB" id="F4RBX1"/>
<dbReference type="InterPro" id="IPR004045">
    <property type="entry name" value="Glutathione_S-Trfase_N"/>
</dbReference>
<dbReference type="GeneID" id="18932543"/>
<feature type="region of interest" description="Disordered" evidence="1">
    <location>
        <begin position="1"/>
        <end position="23"/>
    </location>
</feature>
<gene>
    <name evidence="3" type="ORF">MELLADRAFT_74266</name>
</gene>
<name>F4RBX1_MELLP</name>
<dbReference type="SUPFAM" id="SSF47616">
    <property type="entry name" value="GST C-terminal domain-like"/>
    <property type="match status" value="1"/>
</dbReference>
<dbReference type="EMBL" id="GL883095">
    <property type="protein sequence ID" value="EGG10179.1"/>
    <property type="molecule type" value="Genomic_DNA"/>
</dbReference>
<feature type="compositionally biased region" description="Basic and acidic residues" evidence="1">
    <location>
        <begin position="1"/>
        <end position="14"/>
    </location>
</feature>
<reference evidence="4" key="1">
    <citation type="journal article" date="2011" name="Proc. Natl. Acad. Sci. U.S.A.">
        <title>Obligate biotrophy features unraveled by the genomic analysis of rust fungi.</title>
        <authorList>
            <person name="Duplessis S."/>
            <person name="Cuomo C.A."/>
            <person name="Lin Y.-C."/>
            <person name="Aerts A."/>
            <person name="Tisserant E."/>
            <person name="Veneault-Fourrey C."/>
            <person name="Joly D.L."/>
            <person name="Hacquard S."/>
            <person name="Amselem J."/>
            <person name="Cantarel B.L."/>
            <person name="Chiu R."/>
            <person name="Coutinho P.M."/>
            <person name="Feau N."/>
            <person name="Field M."/>
            <person name="Frey P."/>
            <person name="Gelhaye E."/>
            <person name="Goldberg J."/>
            <person name="Grabherr M.G."/>
            <person name="Kodira C.D."/>
            <person name="Kohler A."/>
            <person name="Kuees U."/>
            <person name="Lindquist E.A."/>
            <person name="Lucas S.M."/>
            <person name="Mago R."/>
            <person name="Mauceli E."/>
            <person name="Morin E."/>
            <person name="Murat C."/>
            <person name="Pangilinan J.L."/>
            <person name="Park R."/>
            <person name="Pearson M."/>
            <person name="Quesneville H."/>
            <person name="Rouhier N."/>
            <person name="Sakthikumar S."/>
            <person name="Salamov A.A."/>
            <person name="Schmutz J."/>
            <person name="Selles B."/>
            <person name="Shapiro H."/>
            <person name="Tanguay P."/>
            <person name="Tuskan G.A."/>
            <person name="Henrissat B."/>
            <person name="Van de Peer Y."/>
            <person name="Rouze P."/>
            <person name="Ellis J.G."/>
            <person name="Dodds P.N."/>
            <person name="Schein J.E."/>
            <person name="Zhong S."/>
            <person name="Hamelin R.C."/>
            <person name="Grigoriev I.V."/>
            <person name="Szabo L.J."/>
            <person name="Martin F."/>
        </authorList>
    </citation>
    <scope>NUCLEOTIDE SEQUENCE [LARGE SCALE GENOMIC DNA]</scope>
    <source>
        <strain evidence="4">98AG31 / pathotype 3-4-7</strain>
    </source>
</reference>
<dbReference type="InterPro" id="IPR036282">
    <property type="entry name" value="Glutathione-S-Trfase_C_sf"/>
</dbReference>
<evidence type="ECO:0000313" key="4">
    <source>
        <dbReference type="Proteomes" id="UP000001072"/>
    </source>
</evidence>
<dbReference type="Pfam" id="PF13409">
    <property type="entry name" value="GST_N_2"/>
    <property type="match status" value="1"/>
</dbReference>
<dbReference type="HOGENOM" id="CLU_063115_0_0_1"/>
<evidence type="ECO:0000259" key="2">
    <source>
        <dbReference type="PROSITE" id="PS50404"/>
    </source>
</evidence>